<dbReference type="Pfam" id="PF08318">
    <property type="entry name" value="COG4_m"/>
    <property type="match status" value="1"/>
</dbReference>
<reference evidence="10 11" key="1">
    <citation type="submission" date="2020-06" db="EMBL/GenBank/DDBJ databases">
        <title>The yeast mating-type switching endonuclease HO is a domesticated member of an unorthodox homing genetic element family.</title>
        <authorList>
            <person name="Coughlan A.Y."/>
            <person name="Lombardi L."/>
            <person name="Braun-Galleani S."/>
            <person name="Martos A.R."/>
            <person name="Galeote V."/>
            <person name="Bigey F."/>
            <person name="Dequin S."/>
            <person name="Byrne K.P."/>
            <person name="Wolfe K.H."/>
        </authorList>
    </citation>
    <scope>NUCLEOTIDE SEQUENCE [LARGE SCALE GENOMIC DNA]</scope>
    <source>
        <strain evidence="10 11">CBS2947</strain>
    </source>
</reference>
<evidence type="ECO:0000313" key="10">
    <source>
        <dbReference type="EMBL" id="QLQ78814.1"/>
    </source>
</evidence>
<accession>A0A7H9HLZ3</accession>
<keyword evidence="7" id="KW-0472">Membrane</keyword>
<evidence type="ECO:0000256" key="3">
    <source>
        <dbReference type="ARBA" id="ARBA00020975"/>
    </source>
</evidence>
<dbReference type="EMBL" id="CP059268">
    <property type="protein sequence ID" value="QLQ78814.1"/>
    <property type="molecule type" value="Genomic_DNA"/>
</dbReference>
<dbReference type="Gene3D" id="1.20.58.1970">
    <property type="match status" value="1"/>
</dbReference>
<name>A0A7H9HLZ3_9SACH</name>
<evidence type="ECO:0000313" key="11">
    <source>
        <dbReference type="Proteomes" id="UP000510647"/>
    </source>
</evidence>
<comment type="similarity">
    <text evidence="2">Belongs to the COG4 family.</text>
</comment>
<keyword evidence="4" id="KW-0813">Transport</keyword>
<evidence type="ECO:0000256" key="2">
    <source>
        <dbReference type="ARBA" id="ARBA00009215"/>
    </source>
</evidence>
<evidence type="ECO:0000259" key="9">
    <source>
        <dbReference type="SMART" id="SM00762"/>
    </source>
</evidence>
<proteinExistence type="inferred from homology"/>
<evidence type="ECO:0000256" key="8">
    <source>
        <dbReference type="ARBA" id="ARBA00031340"/>
    </source>
</evidence>
<dbReference type="Proteomes" id="UP000510647">
    <property type="component" value="Chromosome 2"/>
</dbReference>
<dbReference type="InterPro" id="IPR013167">
    <property type="entry name" value="COG4_M"/>
</dbReference>
<dbReference type="Pfam" id="PF20662">
    <property type="entry name" value="COG4_C"/>
    <property type="match status" value="1"/>
</dbReference>
<dbReference type="GO" id="GO:0000139">
    <property type="term" value="C:Golgi membrane"/>
    <property type="evidence" value="ECO:0007669"/>
    <property type="project" value="UniProtKB-SubCell"/>
</dbReference>
<dbReference type="Pfam" id="PF20663">
    <property type="entry name" value="COG4_N"/>
    <property type="match status" value="1"/>
</dbReference>
<evidence type="ECO:0000256" key="7">
    <source>
        <dbReference type="ARBA" id="ARBA00023136"/>
    </source>
</evidence>
<evidence type="ECO:0000256" key="1">
    <source>
        <dbReference type="ARBA" id="ARBA00004395"/>
    </source>
</evidence>
<feature type="domain" description="COG4 transport protein middle alpha-helical bundle" evidence="9">
    <location>
        <begin position="188"/>
        <end position="528"/>
    </location>
</feature>
<dbReference type="AlphaFoldDB" id="A0A7H9HLZ3"/>
<keyword evidence="5" id="KW-0653">Protein transport</keyword>
<gene>
    <name evidence="10" type="ORF">HG537_0B01620</name>
</gene>
<keyword evidence="6" id="KW-0333">Golgi apparatus</keyword>
<dbReference type="SMART" id="SM00762">
    <property type="entry name" value="Cog4"/>
    <property type="match status" value="1"/>
</dbReference>
<evidence type="ECO:0000256" key="5">
    <source>
        <dbReference type="ARBA" id="ARBA00022927"/>
    </source>
</evidence>
<evidence type="ECO:0000256" key="6">
    <source>
        <dbReference type="ARBA" id="ARBA00023034"/>
    </source>
</evidence>
<dbReference type="GO" id="GO:0015031">
    <property type="term" value="P:protein transport"/>
    <property type="evidence" value="ECO:0007669"/>
    <property type="project" value="UniProtKB-KW"/>
</dbReference>
<dbReference type="InterPro" id="IPR048684">
    <property type="entry name" value="COG4_C"/>
</dbReference>
<comment type="subcellular location">
    <subcellularLocation>
        <location evidence="1">Golgi apparatus membrane</location>
        <topology evidence="1">Peripheral membrane protein</topology>
    </subcellularLocation>
</comment>
<organism evidence="10 11">
    <name type="scientific">Torulaspora globosa</name>
    <dbReference type="NCBI Taxonomy" id="48254"/>
    <lineage>
        <taxon>Eukaryota</taxon>
        <taxon>Fungi</taxon>
        <taxon>Dikarya</taxon>
        <taxon>Ascomycota</taxon>
        <taxon>Saccharomycotina</taxon>
        <taxon>Saccharomycetes</taxon>
        <taxon>Saccharomycetales</taxon>
        <taxon>Saccharomycetaceae</taxon>
        <taxon>Torulaspora</taxon>
    </lineage>
</organism>
<dbReference type="OrthoDB" id="47059at2759"/>
<dbReference type="InterPro" id="IPR048680">
    <property type="entry name" value="COG4_N"/>
</dbReference>
<protein>
    <recommendedName>
        <fullName evidence="3">Conserved oligomeric Golgi complex subunit 4</fullName>
    </recommendedName>
    <alternativeName>
        <fullName evidence="8">Component of oligomeric Golgi complex 4</fullName>
    </alternativeName>
</protein>
<dbReference type="PANTHER" id="PTHR24016">
    <property type="entry name" value="CONSERVED OLIGOMERIC GOLGI COMPLEX SUBUNIT 4"/>
    <property type="match status" value="1"/>
</dbReference>
<dbReference type="InterPro" id="IPR048682">
    <property type="entry name" value="COG4"/>
</dbReference>
<sequence>MNSNMSSSWDTDVLEGQLFKKLTKYSLYLQKLSTASQVKKLLQIIEKDHVEQLRSLDQFIQESQTRHNKAVRSLELQRTDLTTTLSKYHTSLTAISNSNITAKAIHDDIVTVEREDLLIKKTFQFVQSVSILKNNISVIHSAIEARDHQLAAKSIHEVRSLPKEIVDSEFAKKMIPTSDIPEEPAVLIEKWCNDLTEIFQASFLEAAKAQDIPQLTSIFKMFPLIGQNSLGLDLYSKYVRGIIAEESRKIMTVETKKRGVFAQALLHLFKIVSTIINDHSKVISACYGDNFMIHVMEKVQKEADLQAGLILDTFNETRKVDRIIKAMNTLNSNRQDFPNDRVAEPETIRIRTHKINDQVSERDGGLKDIGDITDLLNEFSQMLQNWSMYSRFFSVRWYEFLNVTNLEMLTPPPPIADSQYFSKLQKDGFYMNFEILVTQCLEKSFKQSLSIEELPSINDLVLFKRVEHTDVFSYPISSILDDLSLLIRKNLILTLNTGQTQIFSRFLDQIAKFYQNEYLVRYMQTQLKNLQSRLNSSLVLKKYVPKTGPDGSLGSRASSPSTMENYATNKLSQFGFNFRGAAANALTNFQSNLQAVVSDEDAVLSLHHYLIYVNTLYMNPKVAHKLFITEILEENPRLLHDNFPFGNDAETLAKKVISCEALLAKQTTKLQKWSIKFLFENVLAHKIRTILTNILVNGNDNHYISGADDYDDLSTMHEFVTKWNTQMIPYENILLKDAFFDLLSLIVGCIIEKLEKTIWTLQVNELGATKLDRELSLLIATVCQQNYMLRERFAKLTQIVLILGFDDDDFDVDSGDLKEEISNDINWVISPQERVKARSLKIDRRH</sequence>
<evidence type="ECO:0000256" key="4">
    <source>
        <dbReference type="ARBA" id="ARBA00022448"/>
    </source>
</evidence>
<keyword evidence="11" id="KW-1185">Reference proteome</keyword>
<dbReference type="PANTHER" id="PTHR24016:SF0">
    <property type="entry name" value="CONSERVED OLIGOMERIC GOLGI COMPLEX SUBUNIT 4"/>
    <property type="match status" value="1"/>
</dbReference>